<keyword evidence="3" id="KW-1003">Cell membrane</keyword>
<organism evidence="11 12">
    <name type="scientific">Romboutsia hominis</name>
    <dbReference type="NCBI Taxonomy" id="1507512"/>
    <lineage>
        <taxon>Bacteria</taxon>
        <taxon>Bacillati</taxon>
        <taxon>Bacillota</taxon>
        <taxon>Clostridia</taxon>
        <taxon>Peptostreptococcales</taxon>
        <taxon>Peptostreptococcaceae</taxon>
        <taxon>Romboutsia</taxon>
    </lineage>
</organism>
<dbReference type="CDD" id="cd07185">
    <property type="entry name" value="OmpA_C-like"/>
    <property type="match status" value="1"/>
</dbReference>
<evidence type="ECO:0000256" key="8">
    <source>
        <dbReference type="SAM" id="Coils"/>
    </source>
</evidence>
<keyword evidence="4 9" id="KW-0812">Transmembrane</keyword>
<evidence type="ECO:0000313" key="12">
    <source>
        <dbReference type="Proteomes" id="UP000245695"/>
    </source>
</evidence>
<dbReference type="PROSITE" id="PS51123">
    <property type="entry name" value="OMPA_2"/>
    <property type="match status" value="1"/>
</dbReference>
<evidence type="ECO:0000256" key="6">
    <source>
        <dbReference type="ARBA" id="ARBA00023136"/>
    </source>
</evidence>
<evidence type="ECO:0000256" key="2">
    <source>
        <dbReference type="ARBA" id="ARBA00008914"/>
    </source>
</evidence>
<dbReference type="AlphaFoldDB" id="A0A2P2BPJ7"/>
<dbReference type="RefSeq" id="WP_166505002.1">
    <property type="nucleotide sequence ID" value="NZ_LN650648.1"/>
</dbReference>
<dbReference type="Pfam" id="PF00691">
    <property type="entry name" value="OmpA"/>
    <property type="match status" value="1"/>
</dbReference>
<evidence type="ECO:0000259" key="10">
    <source>
        <dbReference type="PROSITE" id="PS51123"/>
    </source>
</evidence>
<dbReference type="InterPro" id="IPR025713">
    <property type="entry name" value="MotB-like_N_dom"/>
</dbReference>
<dbReference type="KEGG" id="rhom:FRIFI_0721"/>
<keyword evidence="12" id="KW-1185">Reference proteome</keyword>
<protein>
    <submittedName>
        <fullName evidence="11">Chemotaxis protein MotB</fullName>
    </submittedName>
</protein>
<reference evidence="11 12" key="1">
    <citation type="submission" date="2014-09" db="EMBL/GenBank/DDBJ databases">
        <authorList>
            <person name="Hornung B.V."/>
        </authorList>
    </citation>
    <scope>NUCLEOTIDE SEQUENCE [LARGE SCALE GENOMIC DNA]</scope>
    <source>
        <strain evidence="11 12">FRIFI</strain>
    </source>
</reference>
<dbReference type="EMBL" id="LN650648">
    <property type="protein sequence ID" value="CEI72266.1"/>
    <property type="molecule type" value="Genomic_DNA"/>
</dbReference>
<evidence type="ECO:0000256" key="3">
    <source>
        <dbReference type="ARBA" id="ARBA00022475"/>
    </source>
</evidence>
<dbReference type="Gene3D" id="3.30.1330.60">
    <property type="entry name" value="OmpA-like domain"/>
    <property type="match status" value="1"/>
</dbReference>
<name>A0A2P2BPJ7_9FIRM</name>
<keyword evidence="5 9" id="KW-1133">Transmembrane helix</keyword>
<dbReference type="InterPro" id="IPR050330">
    <property type="entry name" value="Bact_OuterMem_StrucFunc"/>
</dbReference>
<comment type="similarity">
    <text evidence="2">Belongs to the MotB family.</text>
</comment>
<keyword evidence="6 7" id="KW-0472">Membrane</keyword>
<evidence type="ECO:0000256" key="4">
    <source>
        <dbReference type="ARBA" id="ARBA00022692"/>
    </source>
</evidence>
<evidence type="ECO:0000256" key="5">
    <source>
        <dbReference type="ARBA" id="ARBA00022989"/>
    </source>
</evidence>
<accession>A0A2P2BPJ7</accession>
<evidence type="ECO:0000256" key="9">
    <source>
        <dbReference type="SAM" id="Phobius"/>
    </source>
</evidence>
<dbReference type="PANTHER" id="PTHR30329:SF21">
    <property type="entry name" value="LIPOPROTEIN YIAD-RELATED"/>
    <property type="match status" value="1"/>
</dbReference>
<feature type="coiled-coil region" evidence="8">
    <location>
        <begin position="72"/>
        <end position="99"/>
    </location>
</feature>
<feature type="transmembrane region" description="Helical" evidence="9">
    <location>
        <begin position="20"/>
        <end position="38"/>
    </location>
</feature>
<gene>
    <name evidence="11" type="ORF">FRIFI_0721</name>
</gene>
<dbReference type="SUPFAM" id="SSF103088">
    <property type="entry name" value="OmpA-like"/>
    <property type="match status" value="1"/>
</dbReference>
<dbReference type="Pfam" id="PF13677">
    <property type="entry name" value="MotB_plug"/>
    <property type="match status" value="1"/>
</dbReference>
<dbReference type="Proteomes" id="UP000245695">
    <property type="component" value="Chromosome 1"/>
</dbReference>
<keyword evidence="8" id="KW-0175">Coiled coil</keyword>
<evidence type="ECO:0000256" key="1">
    <source>
        <dbReference type="ARBA" id="ARBA00004162"/>
    </source>
</evidence>
<dbReference type="PANTHER" id="PTHR30329">
    <property type="entry name" value="STATOR ELEMENT OF FLAGELLAR MOTOR COMPLEX"/>
    <property type="match status" value="1"/>
</dbReference>
<evidence type="ECO:0000313" key="11">
    <source>
        <dbReference type="EMBL" id="CEI72266.1"/>
    </source>
</evidence>
<comment type="subcellular location">
    <subcellularLocation>
        <location evidence="1">Cell membrane</location>
        <topology evidence="1">Single-pass membrane protein</topology>
    </subcellularLocation>
</comment>
<feature type="domain" description="OmpA-like" evidence="10">
    <location>
        <begin position="112"/>
        <end position="233"/>
    </location>
</feature>
<evidence type="ECO:0000256" key="7">
    <source>
        <dbReference type="PROSITE-ProRule" id="PRU00473"/>
    </source>
</evidence>
<proteinExistence type="inferred from homology"/>
<sequence length="235" mass="26698">MARKKKKGDDVNTNAWMDTYADTITLLLTFFILLYSMSAVDTQKLNELTAALKNSLQGSTKVTDLKNIDQLKVAIEKDRDKLASKYEDLSKKLNKIIDEKGLKDDIKVREEDRGIVLQLGENILFDPGKANLKEDRKKVLDGITSIIKSTDNDVLVEGHTDDVPMHNKEFASNWELSTARAVGVVEYFVDEQKLDPIRFSAKGYGEFKPLVKNDTPEHRATNRRVDILIVEQKEK</sequence>
<dbReference type="InterPro" id="IPR006665">
    <property type="entry name" value="OmpA-like"/>
</dbReference>
<dbReference type="InterPro" id="IPR036737">
    <property type="entry name" value="OmpA-like_sf"/>
</dbReference>
<dbReference type="GO" id="GO:0005886">
    <property type="term" value="C:plasma membrane"/>
    <property type="evidence" value="ECO:0007669"/>
    <property type="project" value="UniProtKB-SubCell"/>
</dbReference>